<evidence type="ECO:0000256" key="1">
    <source>
        <dbReference type="SAM" id="SignalP"/>
    </source>
</evidence>
<feature type="signal peptide" evidence="1">
    <location>
        <begin position="1"/>
        <end position="20"/>
    </location>
</feature>
<evidence type="ECO:0000313" key="2">
    <source>
        <dbReference type="EMBL" id="KAJ4949885.1"/>
    </source>
</evidence>
<evidence type="ECO:0008006" key="4">
    <source>
        <dbReference type="Google" id="ProtNLM"/>
    </source>
</evidence>
<sequence length="103" mass="11488">MRLLIHRILIILLSLLRMLPRNPLVKQLLVTPPDTTQDRFAIGRSKACCEAKSCPPKAQTWKNAVCYRYTKSLLAAPSFVGLFQLGSCHTATSSPHSPKRASR</sequence>
<reference evidence="2" key="1">
    <citation type="journal article" date="2023" name="Plant J.">
        <title>The genome of the king protea, Protea cynaroides.</title>
        <authorList>
            <person name="Chang J."/>
            <person name="Duong T.A."/>
            <person name="Schoeman C."/>
            <person name="Ma X."/>
            <person name="Roodt D."/>
            <person name="Barker N."/>
            <person name="Li Z."/>
            <person name="Van de Peer Y."/>
            <person name="Mizrachi E."/>
        </authorList>
    </citation>
    <scope>NUCLEOTIDE SEQUENCE</scope>
    <source>
        <tissue evidence="2">Young leaves</tissue>
    </source>
</reference>
<evidence type="ECO:0000313" key="3">
    <source>
        <dbReference type="Proteomes" id="UP001141806"/>
    </source>
</evidence>
<feature type="chain" id="PRO_5040426334" description="Secreted protein" evidence="1">
    <location>
        <begin position="21"/>
        <end position="103"/>
    </location>
</feature>
<proteinExistence type="predicted"/>
<organism evidence="2 3">
    <name type="scientific">Protea cynaroides</name>
    <dbReference type="NCBI Taxonomy" id="273540"/>
    <lineage>
        <taxon>Eukaryota</taxon>
        <taxon>Viridiplantae</taxon>
        <taxon>Streptophyta</taxon>
        <taxon>Embryophyta</taxon>
        <taxon>Tracheophyta</taxon>
        <taxon>Spermatophyta</taxon>
        <taxon>Magnoliopsida</taxon>
        <taxon>Proteales</taxon>
        <taxon>Proteaceae</taxon>
        <taxon>Protea</taxon>
    </lineage>
</organism>
<gene>
    <name evidence="2" type="ORF">NE237_005567</name>
</gene>
<dbReference type="AlphaFoldDB" id="A0A9Q0GP37"/>
<protein>
    <recommendedName>
        <fullName evidence="4">Secreted protein</fullName>
    </recommendedName>
</protein>
<name>A0A9Q0GP37_9MAGN</name>
<comment type="caution">
    <text evidence="2">The sequence shown here is derived from an EMBL/GenBank/DDBJ whole genome shotgun (WGS) entry which is preliminary data.</text>
</comment>
<dbReference type="Proteomes" id="UP001141806">
    <property type="component" value="Unassembled WGS sequence"/>
</dbReference>
<accession>A0A9Q0GP37</accession>
<keyword evidence="3" id="KW-1185">Reference proteome</keyword>
<dbReference type="EMBL" id="JAMYWD010000096">
    <property type="protein sequence ID" value="KAJ4949885.1"/>
    <property type="molecule type" value="Genomic_DNA"/>
</dbReference>
<keyword evidence="1" id="KW-0732">Signal</keyword>